<reference evidence="2" key="1">
    <citation type="journal article" date="2020" name="Nat. Commun.">
        <title>Genome sequence of the cluster root forming white lupin.</title>
        <authorList>
            <person name="Hufnagel B."/>
            <person name="Marques A."/>
            <person name="Soriano A."/>
            <person name="Marques L."/>
            <person name="Divol F."/>
            <person name="Doumas P."/>
            <person name="Sallet E."/>
            <person name="Mancinotti D."/>
            <person name="Carrere S."/>
            <person name="Marande W."/>
            <person name="Arribat S."/>
            <person name="Keller J."/>
            <person name="Huneau C."/>
            <person name="Blein T."/>
            <person name="Aime D."/>
            <person name="Laguerre M."/>
            <person name="Taylor J."/>
            <person name="Schubert V."/>
            <person name="Nelson M."/>
            <person name="Geu-Flores F."/>
            <person name="Crespi M."/>
            <person name="Gallardo-Guerrero K."/>
            <person name="Delaux P.-M."/>
            <person name="Salse J."/>
            <person name="Berges H."/>
            <person name="Guyot R."/>
            <person name="Gouzy J."/>
            <person name="Peret B."/>
        </authorList>
    </citation>
    <scope>NUCLEOTIDE SEQUENCE [LARGE SCALE GENOMIC DNA]</scope>
    <source>
        <strain evidence="2">cv. Amiga</strain>
    </source>
</reference>
<evidence type="ECO:0000313" key="2">
    <source>
        <dbReference type="Proteomes" id="UP000447434"/>
    </source>
</evidence>
<accession>A0A6A4QZP8</accession>
<evidence type="ECO:0000313" key="1">
    <source>
        <dbReference type="EMBL" id="KAE9619330.1"/>
    </source>
</evidence>
<dbReference type="EMBL" id="WOCE01000002">
    <property type="protein sequence ID" value="KAE9619330.1"/>
    <property type="molecule type" value="Genomic_DNA"/>
</dbReference>
<dbReference type="Proteomes" id="UP000447434">
    <property type="component" value="Chromosome 2"/>
</dbReference>
<protein>
    <submittedName>
        <fullName evidence="1">Uncharacterized protein</fullName>
    </submittedName>
</protein>
<keyword evidence="2" id="KW-1185">Reference proteome</keyword>
<comment type="caution">
    <text evidence="1">The sequence shown here is derived from an EMBL/GenBank/DDBJ whole genome shotgun (WGS) entry which is preliminary data.</text>
</comment>
<gene>
    <name evidence="1" type="ORF">Lalb_Chr02g0151951</name>
</gene>
<organism evidence="1 2">
    <name type="scientific">Lupinus albus</name>
    <name type="common">White lupine</name>
    <name type="synonym">Lupinus termis</name>
    <dbReference type="NCBI Taxonomy" id="3870"/>
    <lineage>
        <taxon>Eukaryota</taxon>
        <taxon>Viridiplantae</taxon>
        <taxon>Streptophyta</taxon>
        <taxon>Embryophyta</taxon>
        <taxon>Tracheophyta</taxon>
        <taxon>Spermatophyta</taxon>
        <taxon>Magnoliopsida</taxon>
        <taxon>eudicotyledons</taxon>
        <taxon>Gunneridae</taxon>
        <taxon>Pentapetalae</taxon>
        <taxon>rosids</taxon>
        <taxon>fabids</taxon>
        <taxon>Fabales</taxon>
        <taxon>Fabaceae</taxon>
        <taxon>Papilionoideae</taxon>
        <taxon>50 kb inversion clade</taxon>
        <taxon>genistoids sensu lato</taxon>
        <taxon>core genistoids</taxon>
        <taxon>Genisteae</taxon>
        <taxon>Lupinus</taxon>
    </lineage>
</organism>
<sequence length="53" mass="5976">MHLLASRRLENASRTLHRCCVEMGSTYNGTILWINSLVYIDGNLQEIKATPKG</sequence>
<dbReference type="AlphaFoldDB" id="A0A6A4QZP8"/>
<proteinExistence type="predicted"/>
<name>A0A6A4QZP8_LUPAL</name>